<evidence type="ECO:0000313" key="3">
    <source>
        <dbReference type="Proteomes" id="UP000249185"/>
    </source>
</evidence>
<evidence type="ECO:0000313" key="2">
    <source>
        <dbReference type="EMBL" id="PZQ49270.1"/>
    </source>
</evidence>
<sequence length="102" mass="10108">MTILRVPARLAVPVLLGGALVVGACAKKAPEPVPVTLSPQEQACVDRATAVTAADPAAISIVPSTSTKTGDMIYAVTAGGVTYNCVVAPDNAVTSFSAATAP</sequence>
<keyword evidence="1" id="KW-0732">Signal</keyword>
<feature type="chain" id="PRO_5016094602" description="Lipoprotein" evidence="1">
    <location>
        <begin position="25"/>
        <end position="102"/>
    </location>
</feature>
<name>A0A2W5QCZ1_RHOSU</name>
<accession>A0A2W5QCZ1</accession>
<dbReference type="EMBL" id="QFPW01000008">
    <property type="protein sequence ID" value="PZQ49270.1"/>
    <property type="molecule type" value="Genomic_DNA"/>
</dbReference>
<organism evidence="2 3">
    <name type="scientific">Rhodovulum sulfidophilum</name>
    <name type="common">Rhodobacter sulfidophilus</name>
    <dbReference type="NCBI Taxonomy" id="35806"/>
    <lineage>
        <taxon>Bacteria</taxon>
        <taxon>Pseudomonadati</taxon>
        <taxon>Pseudomonadota</taxon>
        <taxon>Alphaproteobacteria</taxon>
        <taxon>Rhodobacterales</taxon>
        <taxon>Paracoccaceae</taxon>
        <taxon>Rhodovulum</taxon>
    </lineage>
</organism>
<dbReference type="PROSITE" id="PS51257">
    <property type="entry name" value="PROKAR_LIPOPROTEIN"/>
    <property type="match status" value="1"/>
</dbReference>
<dbReference type="Proteomes" id="UP000249185">
    <property type="component" value="Unassembled WGS sequence"/>
</dbReference>
<evidence type="ECO:0000256" key="1">
    <source>
        <dbReference type="SAM" id="SignalP"/>
    </source>
</evidence>
<comment type="caution">
    <text evidence="2">The sequence shown here is derived from an EMBL/GenBank/DDBJ whole genome shotgun (WGS) entry which is preliminary data.</text>
</comment>
<feature type="signal peptide" evidence="1">
    <location>
        <begin position="1"/>
        <end position="24"/>
    </location>
</feature>
<proteinExistence type="predicted"/>
<dbReference type="AlphaFoldDB" id="A0A2W5QCZ1"/>
<evidence type="ECO:0008006" key="4">
    <source>
        <dbReference type="Google" id="ProtNLM"/>
    </source>
</evidence>
<gene>
    <name evidence="2" type="ORF">DI556_12015</name>
</gene>
<reference evidence="2 3" key="1">
    <citation type="submission" date="2017-08" db="EMBL/GenBank/DDBJ databases">
        <title>Infants hospitalized years apart are colonized by the same room-sourced microbial strains.</title>
        <authorList>
            <person name="Brooks B."/>
            <person name="Olm M.R."/>
            <person name="Firek B.A."/>
            <person name="Baker R."/>
            <person name="Thomas B.C."/>
            <person name="Morowitz M.J."/>
            <person name="Banfield J.F."/>
        </authorList>
    </citation>
    <scope>NUCLEOTIDE SEQUENCE [LARGE SCALE GENOMIC DNA]</scope>
    <source>
        <strain evidence="2">S2_005_002_R2_34</strain>
    </source>
</reference>
<protein>
    <recommendedName>
        <fullName evidence="4">Lipoprotein</fullName>
    </recommendedName>
</protein>